<dbReference type="EMBL" id="CAVLEF010000006">
    <property type="protein sequence ID" value="CAK1545089.1"/>
    <property type="molecule type" value="Genomic_DNA"/>
</dbReference>
<organism evidence="1 2">
    <name type="scientific">Leptosia nina</name>
    <dbReference type="NCBI Taxonomy" id="320188"/>
    <lineage>
        <taxon>Eukaryota</taxon>
        <taxon>Metazoa</taxon>
        <taxon>Ecdysozoa</taxon>
        <taxon>Arthropoda</taxon>
        <taxon>Hexapoda</taxon>
        <taxon>Insecta</taxon>
        <taxon>Pterygota</taxon>
        <taxon>Neoptera</taxon>
        <taxon>Endopterygota</taxon>
        <taxon>Lepidoptera</taxon>
        <taxon>Glossata</taxon>
        <taxon>Ditrysia</taxon>
        <taxon>Papilionoidea</taxon>
        <taxon>Pieridae</taxon>
        <taxon>Pierinae</taxon>
        <taxon>Leptosia</taxon>
    </lineage>
</organism>
<name>A0AAV1J6U9_9NEOP</name>
<gene>
    <name evidence="1" type="ORF">LNINA_LOCUS4778</name>
</gene>
<dbReference type="AlphaFoldDB" id="A0AAV1J6U9"/>
<reference evidence="1 2" key="1">
    <citation type="submission" date="2023-11" db="EMBL/GenBank/DDBJ databases">
        <authorList>
            <person name="Okamura Y."/>
        </authorList>
    </citation>
    <scope>NUCLEOTIDE SEQUENCE [LARGE SCALE GENOMIC DNA]</scope>
</reference>
<evidence type="ECO:0000313" key="1">
    <source>
        <dbReference type="EMBL" id="CAK1545089.1"/>
    </source>
</evidence>
<proteinExistence type="predicted"/>
<dbReference type="Proteomes" id="UP001497472">
    <property type="component" value="Unassembled WGS sequence"/>
</dbReference>
<protein>
    <submittedName>
        <fullName evidence="1">Uncharacterized protein</fullName>
    </submittedName>
</protein>
<comment type="caution">
    <text evidence="1">The sequence shown here is derived from an EMBL/GenBank/DDBJ whole genome shotgun (WGS) entry which is preliminary data.</text>
</comment>
<sequence length="92" mass="11050">MPRKRLHKKLNAKVLDTLSRILTGIIREQTLLEKQKTQSIRQKENDKSWVANIKYIRVIEKEEFDPTLKDLGSFWENCTFPKDWDENDFNID</sequence>
<evidence type="ECO:0000313" key="2">
    <source>
        <dbReference type="Proteomes" id="UP001497472"/>
    </source>
</evidence>
<keyword evidence="2" id="KW-1185">Reference proteome</keyword>
<accession>A0AAV1J6U9</accession>